<sequence>MMTLPVSTEHSFSSLLCVTDCFQLAGIAQLGERQTEDLKKVEREERMIFAQLVLWKKRVKEWIATRDKKKENVLQNGDIDAETCSEGGGKNVDEERVQAFQDATKVADWDANNWKAKCNGVRVLMMTFLVARNCRLMARRNYRFIPIGFDSRFGCLKMMENTNLLTRFSRFDEGWANCNATVLCDELRRLCDFGGGISMYET</sequence>
<evidence type="ECO:0000313" key="2">
    <source>
        <dbReference type="Proteomes" id="UP001374535"/>
    </source>
</evidence>
<evidence type="ECO:0000313" key="1">
    <source>
        <dbReference type="EMBL" id="WVZ22219.1"/>
    </source>
</evidence>
<protein>
    <submittedName>
        <fullName evidence="1">Uncharacterized protein</fullName>
    </submittedName>
</protein>
<dbReference type="AlphaFoldDB" id="A0AAQ3SB54"/>
<accession>A0AAQ3SB54</accession>
<keyword evidence="2" id="KW-1185">Reference proteome</keyword>
<name>A0AAQ3SB54_VIGMU</name>
<organism evidence="1 2">
    <name type="scientific">Vigna mungo</name>
    <name type="common">Black gram</name>
    <name type="synonym">Phaseolus mungo</name>
    <dbReference type="NCBI Taxonomy" id="3915"/>
    <lineage>
        <taxon>Eukaryota</taxon>
        <taxon>Viridiplantae</taxon>
        <taxon>Streptophyta</taxon>
        <taxon>Embryophyta</taxon>
        <taxon>Tracheophyta</taxon>
        <taxon>Spermatophyta</taxon>
        <taxon>Magnoliopsida</taxon>
        <taxon>eudicotyledons</taxon>
        <taxon>Gunneridae</taxon>
        <taxon>Pentapetalae</taxon>
        <taxon>rosids</taxon>
        <taxon>fabids</taxon>
        <taxon>Fabales</taxon>
        <taxon>Fabaceae</taxon>
        <taxon>Papilionoideae</taxon>
        <taxon>50 kb inversion clade</taxon>
        <taxon>NPAAA clade</taxon>
        <taxon>indigoferoid/millettioid clade</taxon>
        <taxon>Phaseoleae</taxon>
        <taxon>Vigna</taxon>
    </lineage>
</organism>
<gene>
    <name evidence="1" type="ORF">V8G54_000763</name>
</gene>
<proteinExistence type="predicted"/>
<dbReference type="EMBL" id="CP144700">
    <property type="protein sequence ID" value="WVZ22219.1"/>
    <property type="molecule type" value="Genomic_DNA"/>
</dbReference>
<reference evidence="1 2" key="1">
    <citation type="journal article" date="2023" name="Life. Sci Alliance">
        <title>Evolutionary insights into 3D genome organization and epigenetic landscape of Vigna mungo.</title>
        <authorList>
            <person name="Junaid A."/>
            <person name="Singh B."/>
            <person name="Bhatia S."/>
        </authorList>
    </citation>
    <scope>NUCLEOTIDE SEQUENCE [LARGE SCALE GENOMIC DNA]</scope>
    <source>
        <strain evidence="1">Urdbean</strain>
    </source>
</reference>
<dbReference type="Proteomes" id="UP001374535">
    <property type="component" value="Chromosome 1"/>
</dbReference>